<dbReference type="SUPFAM" id="SSF53850">
    <property type="entry name" value="Periplasmic binding protein-like II"/>
    <property type="match status" value="1"/>
</dbReference>
<evidence type="ECO:0000256" key="3">
    <source>
        <dbReference type="ARBA" id="ARBA00023125"/>
    </source>
</evidence>
<dbReference type="InterPro" id="IPR036390">
    <property type="entry name" value="WH_DNA-bd_sf"/>
</dbReference>
<dbReference type="Pfam" id="PF00126">
    <property type="entry name" value="HTH_1"/>
    <property type="match status" value="1"/>
</dbReference>
<evidence type="ECO:0000313" key="6">
    <source>
        <dbReference type="EMBL" id="PKX85329.1"/>
    </source>
</evidence>
<keyword evidence="2" id="KW-0805">Transcription regulation</keyword>
<evidence type="ECO:0000313" key="7">
    <source>
        <dbReference type="Proteomes" id="UP000234468"/>
    </source>
</evidence>
<dbReference type="Proteomes" id="UP000234468">
    <property type="component" value="Unassembled WGS sequence"/>
</dbReference>
<keyword evidence="3" id="KW-0238">DNA-binding</keyword>
<dbReference type="InterPro" id="IPR000847">
    <property type="entry name" value="LysR_HTH_N"/>
</dbReference>
<dbReference type="Gene3D" id="3.40.190.290">
    <property type="match status" value="1"/>
</dbReference>
<dbReference type="InterPro" id="IPR036388">
    <property type="entry name" value="WH-like_DNA-bd_sf"/>
</dbReference>
<evidence type="ECO:0000256" key="4">
    <source>
        <dbReference type="ARBA" id="ARBA00023163"/>
    </source>
</evidence>
<protein>
    <submittedName>
        <fullName evidence="6">LysR family transcriptional regulator</fullName>
    </submittedName>
</protein>
<dbReference type="PANTHER" id="PTHR30537:SF72">
    <property type="entry name" value="LYSR FAMILY TRANSCRIPTIONAL REGULATOR"/>
    <property type="match status" value="1"/>
</dbReference>
<keyword evidence="7" id="KW-1185">Reference proteome</keyword>
<dbReference type="Gene3D" id="1.10.10.10">
    <property type="entry name" value="Winged helix-like DNA-binding domain superfamily/Winged helix DNA-binding domain"/>
    <property type="match status" value="1"/>
</dbReference>
<dbReference type="EMBL" id="LXFV01000019">
    <property type="protein sequence ID" value="PKX85329.1"/>
    <property type="molecule type" value="Genomic_DNA"/>
</dbReference>
<evidence type="ECO:0000256" key="1">
    <source>
        <dbReference type="ARBA" id="ARBA00009437"/>
    </source>
</evidence>
<dbReference type="Pfam" id="PF03466">
    <property type="entry name" value="LysR_substrate"/>
    <property type="match status" value="1"/>
</dbReference>
<dbReference type="PANTHER" id="PTHR30537">
    <property type="entry name" value="HTH-TYPE TRANSCRIPTIONAL REGULATOR"/>
    <property type="match status" value="1"/>
</dbReference>
<feature type="domain" description="HTH lysR-type" evidence="5">
    <location>
        <begin position="5"/>
        <end position="62"/>
    </location>
</feature>
<dbReference type="SUPFAM" id="SSF46785">
    <property type="entry name" value="Winged helix' DNA-binding domain"/>
    <property type="match status" value="1"/>
</dbReference>
<sequence>MYSSERLKGIDLFVCVADVGSFTSAAEKMNLTSSAVSKGIARLESRLQVRLFDRTTRRLSLSDSGVAFYRTCTSVLADLEEAELAMQSETTDPRGKVRIDLPASFGRLHVLPVILNFIEKHPLLTPHITFSDRFVDPVVEGIDIIVRIGGSNIWSNTLGHRYLGVQQQIFCASPSYLLKNGQPRNRQDLEQHACIVYAENNGMTTPWHFSGGQPHDTERKAFPARIAIGDGEGQVTAVLAGLGIAQLPSWLIKQQLDQGTLVEVLPELTTEGLPINLAWQKSRQTIPRISAFLDILSKGLSPSGSNLSAV</sequence>
<proteinExistence type="inferred from homology"/>
<name>A0ABX4S595_9GAMM</name>
<keyword evidence="4" id="KW-0804">Transcription</keyword>
<comment type="caution">
    <text evidence="6">The sequence shown here is derived from an EMBL/GenBank/DDBJ whole genome shotgun (WGS) entry which is preliminary data.</text>
</comment>
<accession>A0ABX4S595</accession>
<organism evidence="6 7">
    <name type="scientific">Pectobacterium peruviense</name>
    <dbReference type="NCBI Taxonomy" id="2066479"/>
    <lineage>
        <taxon>Bacteria</taxon>
        <taxon>Pseudomonadati</taxon>
        <taxon>Pseudomonadota</taxon>
        <taxon>Gammaproteobacteria</taxon>
        <taxon>Enterobacterales</taxon>
        <taxon>Pectobacteriaceae</taxon>
        <taxon>Pectobacterium</taxon>
    </lineage>
</organism>
<evidence type="ECO:0000259" key="5">
    <source>
        <dbReference type="PROSITE" id="PS50931"/>
    </source>
</evidence>
<dbReference type="InterPro" id="IPR058163">
    <property type="entry name" value="LysR-type_TF_proteobact-type"/>
</dbReference>
<gene>
    <name evidence="6" type="ORF">A0G03_16380</name>
</gene>
<comment type="similarity">
    <text evidence="1">Belongs to the LysR transcriptional regulatory family.</text>
</comment>
<reference evidence="6 7" key="1">
    <citation type="submission" date="2016-04" db="EMBL/GenBank/DDBJ databases">
        <title>New species of Pectobacterium.</title>
        <authorList>
            <person name="Waleron M."/>
            <person name="Misztak A.E."/>
            <person name="Waleron K."/>
        </authorList>
    </citation>
    <scope>NUCLEOTIDE SEQUENCE [LARGE SCALE GENOMIC DNA]</scope>
    <source>
        <strain evidence="6 7">IFB5232</strain>
    </source>
</reference>
<dbReference type="PROSITE" id="PS50931">
    <property type="entry name" value="HTH_LYSR"/>
    <property type="match status" value="1"/>
</dbReference>
<dbReference type="PRINTS" id="PR00039">
    <property type="entry name" value="HTHLYSR"/>
</dbReference>
<dbReference type="CDD" id="cd08475">
    <property type="entry name" value="PBP2_CrgA_like_6"/>
    <property type="match status" value="1"/>
</dbReference>
<dbReference type="InterPro" id="IPR005119">
    <property type="entry name" value="LysR_subst-bd"/>
</dbReference>
<evidence type="ECO:0000256" key="2">
    <source>
        <dbReference type="ARBA" id="ARBA00023015"/>
    </source>
</evidence>